<accession>A0A7J6MRF8</accession>
<feature type="chain" id="PRO_5036400603" evidence="1">
    <location>
        <begin position="17"/>
        <end position="234"/>
    </location>
</feature>
<evidence type="ECO:0000313" key="2">
    <source>
        <dbReference type="EMBL" id="KAF4668394.1"/>
    </source>
</evidence>
<dbReference type="EMBL" id="JABAHT010000037">
    <property type="protein sequence ID" value="KAF4668394.1"/>
    <property type="molecule type" value="Genomic_DNA"/>
</dbReference>
<sequence>MVALVHTLLLVPSAVALQSTRVEQPEVGMPEANTIDSLQAQVSGLSYNVDQLNKMVARLSIQVPELIAHTGKSFRRLRRGVRSVWDRMQTASQACPKRMMAHIPLVGLGADHTTKKLSCIVDLDAVVRTADGETMDISFEDYKTRLQGELIGPTEKIEAAFFGVNPFPNLLSKIRPNLDSEVTDAVCRHLIHGAMELNSEDWPAGRGWIKEFLDDKMNEAFVIIERHGGTVEDL</sequence>
<feature type="signal peptide" evidence="1">
    <location>
        <begin position="1"/>
        <end position="16"/>
    </location>
</feature>
<dbReference type="Proteomes" id="UP000572268">
    <property type="component" value="Unassembled WGS sequence"/>
</dbReference>
<name>A0A7J6MRF8_PEROL</name>
<reference evidence="4 5" key="1">
    <citation type="submission" date="2020-04" db="EMBL/GenBank/DDBJ databases">
        <title>Perkinsus olseni comparative genomics.</title>
        <authorList>
            <person name="Bogema D.R."/>
        </authorList>
    </citation>
    <scope>NUCLEOTIDE SEQUENCE [LARGE SCALE GENOMIC DNA]</scope>
    <source>
        <strain evidence="2">ATCC PRA-179</strain>
        <strain evidence="3">ATCC PRA-31</strain>
    </source>
</reference>
<evidence type="ECO:0000313" key="4">
    <source>
        <dbReference type="Proteomes" id="UP000570595"/>
    </source>
</evidence>
<gene>
    <name evidence="3" type="ORF">FOL46_006383</name>
    <name evidence="2" type="ORF">FOZ61_006461</name>
</gene>
<dbReference type="AlphaFoldDB" id="A0A7J6MRF8"/>
<evidence type="ECO:0000256" key="1">
    <source>
        <dbReference type="SAM" id="SignalP"/>
    </source>
</evidence>
<evidence type="ECO:0000313" key="5">
    <source>
        <dbReference type="Proteomes" id="UP000572268"/>
    </source>
</evidence>
<keyword evidence="1" id="KW-0732">Signal</keyword>
<comment type="caution">
    <text evidence="3">The sequence shown here is derived from an EMBL/GenBank/DDBJ whole genome shotgun (WGS) entry which is preliminary data.</text>
</comment>
<dbReference type="EMBL" id="JABANN010000041">
    <property type="protein sequence ID" value="KAF4673830.1"/>
    <property type="molecule type" value="Genomic_DNA"/>
</dbReference>
<dbReference type="OrthoDB" id="10445217at2759"/>
<evidence type="ECO:0000313" key="3">
    <source>
        <dbReference type="EMBL" id="KAF4673830.1"/>
    </source>
</evidence>
<organism evidence="3 5">
    <name type="scientific">Perkinsus olseni</name>
    <name type="common">Perkinsus atlanticus</name>
    <dbReference type="NCBI Taxonomy" id="32597"/>
    <lineage>
        <taxon>Eukaryota</taxon>
        <taxon>Sar</taxon>
        <taxon>Alveolata</taxon>
        <taxon>Perkinsozoa</taxon>
        <taxon>Perkinsea</taxon>
        <taxon>Perkinsida</taxon>
        <taxon>Perkinsidae</taxon>
        <taxon>Perkinsus</taxon>
    </lineage>
</organism>
<proteinExistence type="predicted"/>
<dbReference type="Proteomes" id="UP000570595">
    <property type="component" value="Unassembled WGS sequence"/>
</dbReference>
<protein>
    <submittedName>
        <fullName evidence="3">Uncharacterized protein</fullName>
    </submittedName>
</protein>